<dbReference type="InterPro" id="IPR036390">
    <property type="entry name" value="WH_DNA-bd_sf"/>
</dbReference>
<dbReference type="SUPFAM" id="SSF46785">
    <property type="entry name" value="Winged helix' DNA-binding domain"/>
    <property type="match status" value="1"/>
</dbReference>
<proteinExistence type="predicted"/>
<evidence type="ECO:0000256" key="2">
    <source>
        <dbReference type="ARBA" id="ARBA00023125"/>
    </source>
</evidence>
<evidence type="ECO:0000256" key="3">
    <source>
        <dbReference type="ARBA" id="ARBA00023163"/>
    </source>
</evidence>
<dbReference type="InterPro" id="IPR018490">
    <property type="entry name" value="cNMP-bd_dom_sf"/>
</dbReference>
<comment type="caution">
    <text evidence="5">The sequence shown here is derived from an EMBL/GenBank/DDBJ whole genome shotgun (WGS) entry which is preliminary data.</text>
</comment>
<dbReference type="InterPro" id="IPR014710">
    <property type="entry name" value="RmlC-like_jellyroll"/>
</dbReference>
<dbReference type="Pfam" id="PF13545">
    <property type="entry name" value="HTH_Crp_2"/>
    <property type="match status" value="1"/>
</dbReference>
<dbReference type="Pfam" id="PF00027">
    <property type="entry name" value="cNMP_binding"/>
    <property type="match status" value="1"/>
</dbReference>
<keyword evidence="3" id="KW-0804">Transcription</keyword>
<dbReference type="PROSITE" id="PS50042">
    <property type="entry name" value="CNMP_BINDING_3"/>
    <property type="match status" value="1"/>
</dbReference>
<reference evidence="5 6" key="1">
    <citation type="submission" date="2023-07" db="EMBL/GenBank/DDBJ databases">
        <title>Genomic Encyclopedia of Type Strains, Phase IV (KMG-IV): sequencing the most valuable type-strain genomes for metagenomic binning, comparative biology and taxonomic classification.</title>
        <authorList>
            <person name="Goeker M."/>
        </authorList>
    </citation>
    <scope>NUCLEOTIDE SEQUENCE [LARGE SCALE GENOMIC DNA]</scope>
    <source>
        <strain evidence="5 6">DSM 105143</strain>
    </source>
</reference>
<name>A0ABT9YPD1_9STRE</name>
<dbReference type="InterPro" id="IPR012318">
    <property type="entry name" value="HTH_CRP"/>
</dbReference>
<dbReference type="CDD" id="cd00038">
    <property type="entry name" value="CAP_ED"/>
    <property type="match status" value="1"/>
</dbReference>
<keyword evidence="2" id="KW-0238">DNA-binding</keyword>
<keyword evidence="1" id="KW-0805">Transcription regulation</keyword>
<protein>
    <submittedName>
        <fullName evidence="5">CRP-like cAMP-binding protein</fullName>
    </submittedName>
</protein>
<dbReference type="Gene3D" id="2.60.120.10">
    <property type="entry name" value="Jelly Rolls"/>
    <property type="match status" value="1"/>
</dbReference>
<feature type="domain" description="Cyclic nucleotide-binding" evidence="4">
    <location>
        <begin position="22"/>
        <end position="102"/>
    </location>
</feature>
<evidence type="ECO:0000313" key="6">
    <source>
        <dbReference type="Proteomes" id="UP001223079"/>
    </source>
</evidence>
<sequence length="213" mass="24657">MDLAFFKKSGEHQTVPKGEVITVTRTQESISAIYFLETGIASLMSINEKGEKQTFQYFTKPGFLNSIPYLTRSRLGFENDREIEVIAKSSCDVWKIPVDRFECYRNNPDFLNLLLDNVLQDYIFAMDKQQNGSNGNTLSNLCQFIDQYAQPGDSYRRLNKLFTYAEIASFLQVHEVSVARLMKELKEAGVIVKEGHELVIRDEETLRQWQYIQ</sequence>
<evidence type="ECO:0000259" key="4">
    <source>
        <dbReference type="PROSITE" id="PS50042"/>
    </source>
</evidence>
<dbReference type="RefSeq" id="WP_307120722.1">
    <property type="nucleotide sequence ID" value="NZ_JAUSTM010000001.1"/>
</dbReference>
<dbReference type="EMBL" id="JAUSTM010000001">
    <property type="protein sequence ID" value="MDQ0221481.1"/>
    <property type="molecule type" value="Genomic_DNA"/>
</dbReference>
<evidence type="ECO:0000256" key="1">
    <source>
        <dbReference type="ARBA" id="ARBA00023015"/>
    </source>
</evidence>
<keyword evidence="6" id="KW-1185">Reference proteome</keyword>
<organism evidence="5 6">
    <name type="scientific">Streptococcus moroccensis</name>
    <dbReference type="NCBI Taxonomy" id="1451356"/>
    <lineage>
        <taxon>Bacteria</taxon>
        <taxon>Bacillati</taxon>
        <taxon>Bacillota</taxon>
        <taxon>Bacilli</taxon>
        <taxon>Lactobacillales</taxon>
        <taxon>Streptococcaceae</taxon>
        <taxon>Streptococcus</taxon>
    </lineage>
</organism>
<gene>
    <name evidence="5" type="ORF">J2S23_000012</name>
</gene>
<dbReference type="Proteomes" id="UP001223079">
    <property type="component" value="Unassembled WGS sequence"/>
</dbReference>
<dbReference type="SUPFAM" id="SSF51206">
    <property type="entry name" value="cAMP-binding domain-like"/>
    <property type="match status" value="1"/>
</dbReference>
<dbReference type="InterPro" id="IPR000595">
    <property type="entry name" value="cNMP-bd_dom"/>
</dbReference>
<accession>A0ABT9YPD1</accession>
<evidence type="ECO:0000313" key="5">
    <source>
        <dbReference type="EMBL" id="MDQ0221481.1"/>
    </source>
</evidence>